<gene>
    <name evidence="2" type="ORF">CPB84DRAFT_1754102</name>
</gene>
<dbReference type="GO" id="GO:0071479">
    <property type="term" value="P:cellular response to ionizing radiation"/>
    <property type="evidence" value="ECO:0007669"/>
    <property type="project" value="TreeGrafter"/>
</dbReference>
<dbReference type="GO" id="GO:0030896">
    <property type="term" value="C:checkpoint clamp complex"/>
    <property type="evidence" value="ECO:0007669"/>
    <property type="project" value="InterPro"/>
</dbReference>
<dbReference type="InterPro" id="IPR046938">
    <property type="entry name" value="DNA_clamp_sf"/>
</dbReference>
<evidence type="ECO:0000313" key="3">
    <source>
        <dbReference type="Proteomes" id="UP000724874"/>
    </source>
</evidence>
<dbReference type="PANTHER" id="PTHR15237">
    <property type="entry name" value="DNA REPAIR PROTEIN RAD9"/>
    <property type="match status" value="1"/>
</dbReference>
<dbReference type="GO" id="GO:0000076">
    <property type="term" value="P:DNA replication checkpoint signaling"/>
    <property type="evidence" value="ECO:0007669"/>
    <property type="project" value="TreeGrafter"/>
</dbReference>
<dbReference type="GO" id="GO:0031573">
    <property type="term" value="P:mitotic intra-S DNA damage checkpoint signaling"/>
    <property type="evidence" value="ECO:0007669"/>
    <property type="project" value="TreeGrafter"/>
</dbReference>
<comment type="caution">
    <text evidence="2">The sequence shown here is derived from an EMBL/GenBank/DDBJ whole genome shotgun (WGS) entry which is preliminary data.</text>
</comment>
<reference evidence="2" key="1">
    <citation type="submission" date="2020-11" db="EMBL/GenBank/DDBJ databases">
        <authorList>
            <consortium name="DOE Joint Genome Institute"/>
            <person name="Ahrendt S."/>
            <person name="Riley R."/>
            <person name="Andreopoulos W."/>
            <person name="LaButti K."/>
            <person name="Pangilinan J."/>
            <person name="Ruiz-duenas F.J."/>
            <person name="Barrasa J.M."/>
            <person name="Sanchez-Garcia M."/>
            <person name="Camarero S."/>
            <person name="Miyauchi S."/>
            <person name="Serrano A."/>
            <person name="Linde D."/>
            <person name="Babiker R."/>
            <person name="Drula E."/>
            <person name="Ayuso-Fernandez I."/>
            <person name="Pacheco R."/>
            <person name="Padilla G."/>
            <person name="Ferreira P."/>
            <person name="Barriuso J."/>
            <person name="Kellner H."/>
            <person name="Castanera R."/>
            <person name="Alfaro M."/>
            <person name="Ramirez L."/>
            <person name="Pisabarro A.G."/>
            <person name="Kuo A."/>
            <person name="Tritt A."/>
            <person name="Lipzen A."/>
            <person name="He G."/>
            <person name="Yan M."/>
            <person name="Ng V."/>
            <person name="Cullen D."/>
            <person name="Martin F."/>
            <person name="Rosso M.-N."/>
            <person name="Henrissat B."/>
            <person name="Hibbett D."/>
            <person name="Martinez A.T."/>
            <person name="Grigoriev I.V."/>
        </authorList>
    </citation>
    <scope>NUCLEOTIDE SEQUENCE</scope>
    <source>
        <strain evidence="2">AH 44721</strain>
    </source>
</reference>
<dbReference type="EMBL" id="JADNYJ010000315">
    <property type="protein sequence ID" value="KAF8871256.1"/>
    <property type="molecule type" value="Genomic_DNA"/>
</dbReference>
<keyword evidence="3" id="KW-1185">Reference proteome</keyword>
<dbReference type="AlphaFoldDB" id="A0A9P5N825"/>
<sequence>MQATLDASSLKVLIKSLTCLSKYGDELSIYATPEFLSFSSTNSSKSAYCRFKYDKQFFSRYKLGSFNNELGDNIYAVQNVTGQLLTKSFLSILKHRTVEKSVERCELSIVEGNGNIEESLGDDEQESLESKLTIRFHCKHGVIKTHRLLLLTPASLMAPGAQDTTNESRLTIGPKALRELLDHFPVSKGARSDPQLIWTFEENEISLRSMESSIDSRGRGQLSTEISISTEEFDIYDPYETPTVIAFHLREFNATIAFGDAMSLPLDMRFTDPAAPLYIDVEGDAMEILFVISTSHTPGFTTSMQKNSQLVNAKKREREQSTSETPRPKKPMKAAQPVIPKSASNRATSASRSQTYNSGSMPPPSVIPIRRGQSHGVEQDSRRDRDPLFLPSSQMSAADEEALRSIGLGVESIYWRERVKKLIFLICLSNQTPSVINLNKETF</sequence>
<feature type="region of interest" description="Disordered" evidence="1">
    <location>
        <begin position="301"/>
        <end position="393"/>
    </location>
</feature>
<dbReference type="InterPro" id="IPR007268">
    <property type="entry name" value="Rad9/Ddc1"/>
</dbReference>
<organism evidence="2 3">
    <name type="scientific">Gymnopilus junonius</name>
    <name type="common">Spectacular rustgill mushroom</name>
    <name type="synonym">Gymnopilus spectabilis subsp. junonius</name>
    <dbReference type="NCBI Taxonomy" id="109634"/>
    <lineage>
        <taxon>Eukaryota</taxon>
        <taxon>Fungi</taxon>
        <taxon>Dikarya</taxon>
        <taxon>Basidiomycota</taxon>
        <taxon>Agaricomycotina</taxon>
        <taxon>Agaricomycetes</taxon>
        <taxon>Agaricomycetidae</taxon>
        <taxon>Agaricales</taxon>
        <taxon>Agaricineae</taxon>
        <taxon>Hymenogastraceae</taxon>
        <taxon>Gymnopilus</taxon>
    </lineage>
</organism>
<dbReference type="Pfam" id="PF04139">
    <property type="entry name" value="Rad9"/>
    <property type="match status" value="1"/>
</dbReference>
<evidence type="ECO:0000313" key="2">
    <source>
        <dbReference type="EMBL" id="KAF8871256.1"/>
    </source>
</evidence>
<feature type="compositionally biased region" description="Basic and acidic residues" evidence="1">
    <location>
        <begin position="377"/>
        <end position="387"/>
    </location>
</feature>
<dbReference type="SUPFAM" id="SSF55979">
    <property type="entry name" value="DNA clamp"/>
    <property type="match status" value="1"/>
</dbReference>
<name>A0A9P5N825_GYMJU</name>
<feature type="compositionally biased region" description="Low complexity" evidence="1">
    <location>
        <begin position="342"/>
        <end position="353"/>
    </location>
</feature>
<evidence type="ECO:0000256" key="1">
    <source>
        <dbReference type="SAM" id="MobiDB-lite"/>
    </source>
</evidence>
<dbReference type="Proteomes" id="UP000724874">
    <property type="component" value="Unassembled WGS sequence"/>
</dbReference>
<dbReference type="Gene3D" id="3.70.10.10">
    <property type="match status" value="1"/>
</dbReference>
<dbReference type="OrthoDB" id="60092at2759"/>
<proteinExistence type="predicted"/>
<dbReference type="GO" id="GO:0006281">
    <property type="term" value="P:DNA repair"/>
    <property type="evidence" value="ECO:0007669"/>
    <property type="project" value="TreeGrafter"/>
</dbReference>
<dbReference type="PANTHER" id="PTHR15237:SF0">
    <property type="entry name" value="CELL CYCLE CHECKPOINT CONTROL PROTEIN"/>
    <property type="match status" value="1"/>
</dbReference>
<accession>A0A9P5N825</accession>
<feature type="compositionally biased region" description="Polar residues" evidence="1">
    <location>
        <begin position="301"/>
        <end position="311"/>
    </location>
</feature>
<protein>
    <submittedName>
        <fullName evidence="2">Rad9-domain-containing protein</fullName>
    </submittedName>
</protein>